<feature type="domain" description="UBC core" evidence="3">
    <location>
        <begin position="447"/>
        <end position="610"/>
    </location>
</feature>
<evidence type="ECO:0000313" key="5">
    <source>
        <dbReference type="Proteomes" id="UP000257109"/>
    </source>
</evidence>
<feature type="non-terminal residue" evidence="4">
    <location>
        <position position="1"/>
    </location>
</feature>
<organism evidence="4 5">
    <name type="scientific">Mucuna pruriens</name>
    <name type="common">Velvet bean</name>
    <name type="synonym">Dolichos pruriens</name>
    <dbReference type="NCBI Taxonomy" id="157652"/>
    <lineage>
        <taxon>Eukaryota</taxon>
        <taxon>Viridiplantae</taxon>
        <taxon>Streptophyta</taxon>
        <taxon>Embryophyta</taxon>
        <taxon>Tracheophyta</taxon>
        <taxon>Spermatophyta</taxon>
        <taxon>Magnoliopsida</taxon>
        <taxon>eudicotyledons</taxon>
        <taxon>Gunneridae</taxon>
        <taxon>Pentapetalae</taxon>
        <taxon>rosids</taxon>
        <taxon>fabids</taxon>
        <taxon>Fabales</taxon>
        <taxon>Fabaceae</taxon>
        <taxon>Papilionoideae</taxon>
        <taxon>50 kb inversion clade</taxon>
        <taxon>NPAAA clade</taxon>
        <taxon>indigoferoid/millettioid clade</taxon>
        <taxon>Phaseoleae</taxon>
        <taxon>Mucuna</taxon>
    </lineage>
</organism>
<accession>A0A371GNG5</accession>
<dbReference type="InterPro" id="IPR016135">
    <property type="entry name" value="UBQ-conjugating_enzyme/RWD"/>
</dbReference>
<dbReference type="STRING" id="157652.A0A371GNG5"/>
<gene>
    <name evidence="4" type="primary">UBC26</name>
    <name evidence="4" type="ORF">CR513_25853</name>
</gene>
<dbReference type="PANTHER" id="PTHR46116">
    <property type="entry name" value="(E3-INDEPENDENT) E2 UBIQUITIN-CONJUGATING ENZYME"/>
    <property type="match status" value="1"/>
</dbReference>
<keyword evidence="5" id="KW-1185">Reference proteome</keyword>
<evidence type="ECO:0000259" key="3">
    <source>
        <dbReference type="PROSITE" id="PS50127"/>
    </source>
</evidence>
<protein>
    <submittedName>
        <fullName evidence="4">Ubiquitin-conjugating enzyme E2 26</fullName>
    </submittedName>
</protein>
<dbReference type="Pfam" id="PF00179">
    <property type="entry name" value="UQ_con"/>
    <property type="match status" value="1"/>
</dbReference>
<dbReference type="PANTHER" id="PTHR46116:SF43">
    <property type="entry name" value="UBIQUITIN-CONJUGATING ENZYME"/>
    <property type="match status" value="1"/>
</dbReference>
<evidence type="ECO:0000256" key="1">
    <source>
        <dbReference type="ARBA" id="ARBA00022679"/>
    </source>
</evidence>
<reference evidence="4" key="1">
    <citation type="submission" date="2018-05" db="EMBL/GenBank/DDBJ databases">
        <title>Draft genome of Mucuna pruriens seed.</title>
        <authorList>
            <person name="Nnadi N.E."/>
            <person name="Vos R."/>
            <person name="Hasami M.H."/>
            <person name="Devisetty U.K."/>
            <person name="Aguiy J.C."/>
        </authorList>
    </citation>
    <scope>NUCLEOTIDE SEQUENCE [LARGE SCALE GENOMIC DNA]</scope>
    <source>
        <strain evidence="4">JCA_2017</strain>
    </source>
</reference>
<dbReference type="GO" id="GO:0061631">
    <property type="term" value="F:ubiquitin conjugating enzyme activity"/>
    <property type="evidence" value="ECO:0007669"/>
    <property type="project" value="TreeGrafter"/>
</dbReference>
<proteinExistence type="predicted"/>
<dbReference type="EMBL" id="QJKJ01004957">
    <property type="protein sequence ID" value="RDX92066.1"/>
    <property type="molecule type" value="Genomic_DNA"/>
</dbReference>
<name>A0A371GNG5_MUCPR</name>
<keyword evidence="2" id="KW-0833">Ubl conjugation pathway</keyword>
<dbReference type="AlphaFoldDB" id="A0A371GNG5"/>
<keyword evidence="1" id="KW-0808">Transferase</keyword>
<dbReference type="SUPFAM" id="SSF54495">
    <property type="entry name" value="UBC-like"/>
    <property type="match status" value="1"/>
</dbReference>
<dbReference type="InterPro" id="IPR000608">
    <property type="entry name" value="UBC"/>
</dbReference>
<evidence type="ECO:0000313" key="4">
    <source>
        <dbReference type="EMBL" id="RDX92066.1"/>
    </source>
</evidence>
<sequence>MDPDVVEIPPPIHHGSKYYHQNKASSFHRFKAIFYDVIDIDNDDDSEDVVIIGEKVNNSNKGKTIDAVHDDHQVVEMSDYTFSMPGVEHLGSVSGIASSNGFPSMSNNVINVDGLGSDLSYDDDDYIDTLSEDYMDVDEYALLQKHFDNVDIPPGIEAPFNWLPPGYDLGLKKTGNSTLYPWHHMQSDANKSPIMPSSQPSLSLELTNSKIEGSSVGSSNIQIKMDNVDHSSGMELSSPPLFSEPSPFKKKSATSIIKGRLLNASFGVVPSQSHWFSGPSHSDNIMKHTTAYEEVIMLPQAGEPPYWGQFESAEMDAGSSISPHSNFMGPHGLLHPHGIESGKPWWKSSHNAKPLFTHHNANHHIYYPFDPLHAPPEHVFHKSWVPDSARDEFNGTAVHGPIVTISDEARNELLRKFQSFKQFDTVEDTSDHYFIRNNSSMKQPPKNWAKKIQEEWKILQKDLPDSIFVRVYESRMDLLRAAIIGAEGTPYHDGLFFFDVFFPSGYPHVPPSNTRGIFSCSKSTTTLEVFGSTRICIIVEKYALVCLTPGLATKMRSGFQVLVSIQGLILNTKPYFNEPGFAHTSGSVNGEKMSSQYNEDTFILSLRTMVYMIRRPPKNFEDFVKGHFCSRAGDILVACKAYIEGAQVGCLVKGGVQDVDEGDKSCSKRFQESLSGYMNMLVREFSQIGAQDIEKFLPPPTTLEVNKPSGVSIA</sequence>
<dbReference type="PROSITE" id="PS50127">
    <property type="entry name" value="UBC_2"/>
    <property type="match status" value="1"/>
</dbReference>
<evidence type="ECO:0000256" key="2">
    <source>
        <dbReference type="ARBA" id="ARBA00022786"/>
    </source>
</evidence>
<comment type="caution">
    <text evidence="4">The sequence shown here is derived from an EMBL/GenBank/DDBJ whole genome shotgun (WGS) entry which is preliminary data.</text>
</comment>
<dbReference type="Gene3D" id="3.10.110.10">
    <property type="entry name" value="Ubiquitin Conjugating Enzyme"/>
    <property type="match status" value="1"/>
</dbReference>
<dbReference type="Proteomes" id="UP000257109">
    <property type="component" value="Unassembled WGS sequence"/>
</dbReference>
<dbReference type="OrthoDB" id="47801at2759"/>